<name>A0A812L0C5_9DINO</name>
<feature type="transmembrane region" description="Helical" evidence="3">
    <location>
        <begin position="44"/>
        <end position="62"/>
    </location>
</feature>
<keyword evidence="3" id="KW-0472">Membrane</keyword>
<keyword evidence="3" id="KW-1133">Transmembrane helix</keyword>
<protein>
    <submittedName>
        <fullName evidence="4">Uncharacterized protein</fullName>
    </submittedName>
</protein>
<proteinExistence type="predicted"/>
<evidence type="ECO:0000313" key="4">
    <source>
        <dbReference type="EMBL" id="CAE7233259.1"/>
    </source>
</evidence>
<keyword evidence="3" id="KW-0812">Transmembrane</keyword>
<feature type="compositionally biased region" description="Basic and acidic residues" evidence="2">
    <location>
        <begin position="1"/>
        <end position="20"/>
    </location>
</feature>
<feature type="region of interest" description="Disordered" evidence="2">
    <location>
        <begin position="148"/>
        <end position="167"/>
    </location>
</feature>
<feature type="region of interest" description="Disordered" evidence="2">
    <location>
        <begin position="175"/>
        <end position="461"/>
    </location>
</feature>
<feature type="compositionally biased region" description="Basic and acidic residues" evidence="2">
    <location>
        <begin position="175"/>
        <end position="185"/>
    </location>
</feature>
<evidence type="ECO:0000256" key="2">
    <source>
        <dbReference type="SAM" id="MobiDB-lite"/>
    </source>
</evidence>
<evidence type="ECO:0000313" key="5">
    <source>
        <dbReference type="Proteomes" id="UP000604046"/>
    </source>
</evidence>
<dbReference type="AlphaFoldDB" id="A0A812L0C5"/>
<comment type="caution">
    <text evidence="4">The sequence shown here is derived from an EMBL/GenBank/DDBJ whole genome shotgun (WGS) entry which is preliminary data.</text>
</comment>
<evidence type="ECO:0000256" key="3">
    <source>
        <dbReference type="SAM" id="Phobius"/>
    </source>
</evidence>
<feature type="region of interest" description="Disordered" evidence="2">
    <location>
        <begin position="122"/>
        <end position="142"/>
    </location>
</feature>
<sequence>MRPSTAERRGGRHSLDEEPHSSGLNSPPVSPRDHGWRKWRMNKFVVRLVIALTALSLIGLLFRGPGLGGAASATKHRLKGTQLLFQKQSSQDDVHIPGETRAQAAEAAEDAVKVDNDNDASKISQEHSVASSPAQADAVDEDTVHVEDTVPERPQDRSAHLGGAKLDDDVVHVANDEPESSEEHAAPSSSTSHAELDEDTVQIEDTAPERPQQQSARSGGTKLDEDTVQVANDEPESSEEHAAPSSSTKNAEPQEEPSRHSSSTELDEDTVQIAKEPVSSSIEIGIAKADAKVGDASESFQEPAKAVVSQESPAKPPSQDEQTPDAVEGFSKVEELPTRPPAGAQLAPIPTGQPALLEAEEPSSHVESALAGHVSTEPVSKLAAESENPAKATGEVISEHAESPAKPEATEVASPSPPQVAGETSSPLPVASLDTGQVHSEGAVRAPEAEPPAAVTAGQEAVETRAEIKAELPAGETVVHVQTEAPAAEIPSSTATPVLVEGGSAAVMVSNEVSSEPAKPETGEVKVANNVPETGADVRVESEDVQLTDAASKAETPAGETVVHVQTEAPAPVTPSSTEAPVTVEGSATIMVANEVSSEPAKPGTSEVKVANNLPEPAADVRVESEDVQLTDAASESGTSPPADGTMLQKARSAVAQAEAGLTEAEKELAQTGGQMLEQVQKAAAAGKEVFQEVEEESSAIAHAVEKAVVNTGNMLSGEADQAPPPVS</sequence>
<gene>
    <name evidence="4" type="ORF">SNAT2548_LOCUS9730</name>
</gene>
<organism evidence="4 5">
    <name type="scientific">Symbiodinium natans</name>
    <dbReference type="NCBI Taxonomy" id="878477"/>
    <lineage>
        <taxon>Eukaryota</taxon>
        <taxon>Sar</taxon>
        <taxon>Alveolata</taxon>
        <taxon>Dinophyceae</taxon>
        <taxon>Suessiales</taxon>
        <taxon>Symbiodiniaceae</taxon>
        <taxon>Symbiodinium</taxon>
    </lineage>
</organism>
<feature type="compositionally biased region" description="Polar residues" evidence="2">
    <location>
        <begin position="122"/>
        <end position="134"/>
    </location>
</feature>
<dbReference type="EMBL" id="CAJNDS010000779">
    <property type="protein sequence ID" value="CAE7233259.1"/>
    <property type="molecule type" value="Genomic_DNA"/>
</dbReference>
<feature type="coiled-coil region" evidence="1">
    <location>
        <begin position="648"/>
        <end position="697"/>
    </location>
</feature>
<accession>A0A812L0C5</accession>
<keyword evidence="1" id="KW-0175">Coiled coil</keyword>
<feature type="compositionally biased region" description="Low complexity" evidence="2">
    <location>
        <begin position="441"/>
        <end position="458"/>
    </location>
</feature>
<feature type="compositionally biased region" description="Basic and acidic residues" evidence="2">
    <location>
        <begin position="397"/>
        <end position="409"/>
    </location>
</feature>
<dbReference type="OrthoDB" id="428914at2759"/>
<dbReference type="Proteomes" id="UP000604046">
    <property type="component" value="Unassembled WGS sequence"/>
</dbReference>
<reference evidence="4" key="1">
    <citation type="submission" date="2021-02" db="EMBL/GenBank/DDBJ databases">
        <authorList>
            <person name="Dougan E. K."/>
            <person name="Rhodes N."/>
            <person name="Thang M."/>
            <person name="Chan C."/>
        </authorList>
    </citation>
    <scope>NUCLEOTIDE SEQUENCE</scope>
</reference>
<keyword evidence="5" id="KW-1185">Reference proteome</keyword>
<evidence type="ECO:0000256" key="1">
    <source>
        <dbReference type="SAM" id="Coils"/>
    </source>
</evidence>
<feature type="region of interest" description="Disordered" evidence="2">
    <location>
        <begin position="1"/>
        <end position="35"/>
    </location>
</feature>